<organism evidence="1">
    <name type="scientific">Ruegeria sp. PrR005</name>
    <dbReference type="NCBI Taxonomy" id="2706882"/>
    <lineage>
        <taxon>Bacteria</taxon>
        <taxon>Pseudomonadati</taxon>
        <taxon>Pseudomonadota</taxon>
        <taxon>Alphaproteobacteria</taxon>
        <taxon>Rhodobacterales</taxon>
        <taxon>Roseobacteraceae</taxon>
        <taxon>Ruegeria</taxon>
    </lineage>
</organism>
<gene>
    <name evidence="1" type="ORF">G0P99_15080</name>
</gene>
<reference evidence="1" key="1">
    <citation type="submission" date="2020-02" db="EMBL/GenBank/DDBJ databases">
        <title>Delineation of the pyrene-degrading pathway in Roseobacter clade bacteria by genomic analysis.</title>
        <authorList>
            <person name="Zhou H."/>
            <person name="Wang H."/>
        </authorList>
    </citation>
    <scope>NUCLEOTIDE SEQUENCE</scope>
    <source>
        <strain evidence="1">PrR005</strain>
    </source>
</reference>
<sequence length="161" mass="18352">MSFTKDVEEKAEYKQKHKNFLFPDGTPTQALERIHSFHRLFCNGPRASQNLSRMLHGATGKQRRYSPPHNINDFDTSAWVSFSPADAASANPRCSIRIPPRKPLHTRSRVFFRKTGVQRSADAARPGPTVLRKGDSDIHMQFAQDRKSSPSQQNIYIQLCE</sequence>
<protein>
    <submittedName>
        <fullName evidence="1">Uncharacterized protein</fullName>
    </submittedName>
</protein>
<proteinExistence type="predicted"/>
<name>A0A6B2NV22_9RHOB</name>
<dbReference type="EMBL" id="JAAGOX010000024">
    <property type="protein sequence ID" value="NDW46289.1"/>
    <property type="molecule type" value="Genomic_DNA"/>
</dbReference>
<evidence type="ECO:0000313" key="1">
    <source>
        <dbReference type="EMBL" id="NDW46289.1"/>
    </source>
</evidence>
<comment type="caution">
    <text evidence="1">The sequence shown here is derived from an EMBL/GenBank/DDBJ whole genome shotgun (WGS) entry which is preliminary data.</text>
</comment>
<accession>A0A6B2NV22</accession>
<dbReference type="RefSeq" id="WP_164131257.1">
    <property type="nucleotide sequence ID" value="NZ_JAAGOX010000024.1"/>
</dbReference>
<dbReference type="AlphaFoldDB" id="A0A6B2NV22"/>